<keyword evidence="2" id="KW-1185">Reference proteome</keyword>
<evidence type="ECO:0000313" key="2">
    <source>
        <dbReference type="Proteomes" id="UP000824533"/>
    </source>
</evidence>
<sequence>MKILLCVLLFQYVYAQAEFGRSYLKNSRICNGWNCINNKLGLPDALPPREQYTVVLRGLLPDGAWQNVVERTLDGCYGNRTRRYTNTCPGQALAHCVVDQLIENCPAESLKIKDGCSPVTSLAGLKYMYSQSRYYDLEDNLLKDRRPEWFLKHYFSTKCCDLPDIFDLSTLTQCGFTETIHTYAHAPQLDSNFFALPRNTLVMSTPASVRTTPSSSGTKVNVVNLNDIQTTTEIVTDEVHLDPLECCDMGEFIKPLFREECHFELSWQGQNRLVINNNSDQITTETPITTSRPVSRPKEVYITPQTCDKETCVFRKLNIISDTGAVDREAYLKFLDNFTTAHPAWIKAKARVVTTCLTKPLVEYDAECEINTFLACTFDVLTENCPFKTKNGSCKHHRDQHTTEFCQISTSKYRPKNRRQLCSIPNFVDNEVLSSCGIDDITVIKYTTEARANKPTKSSLWMDKYMCKNLTPSTTCLLNKIGVLNKYGFMDYFKMKDTIRQFTINQPDWSHLQQDYLSAFMNMPLYREHCNSAKKFLNILDSMFLTCPASKKKTTPQCTKLFNQISNTIPDNLEKVNQIIKHFHHVFMPQEPVPTYSGPFTQRQHSRKLKKNPTYDYGILNSQMAPPVNIIDVKPEVKRPLLLLPVYLRLPNDKRAVIRQINNDGIWRSQPFWLHNQIAQAHMNSNATPVVTEPSISSSSVSTTK</sequence>
<proteinExistence type="predicted"/>
<comment type="caution">
    <text evidence="1">The sequence shown here is derived from an EMBL/GenBank/DDBJ whole genome shotgun (WGS) entry which is preliminary data.</text>
</comment>
<dbReference type="Proteomes" id="UP000824533">
    <property type="component" value="Linkage Group LG02"/>
</dbReference>
<accession>A0ACC1DH23</accession>
<dbReference type="EMBL" id="CM034388">
    <property type="protein sequence ID" value="KAJ0183115.1"/>
    <property type="molecule type" value="Genomic_DNA"/>
</dbReference>
<organism evidence="1 2">
    <name type="scientific">Dendrolimus kikuchii</name>
    <dbReference type="NCBI Taxonomy" id="765133"/>
    <lineage>
        <taxon>Eukaryota</taxon>
        <taxon>Metazoa</taxon>
        <taxon>Ecdysozoa</taxon>
        <taxon>Arthropoda</taxon>
        <taxon>Hexapoda</taxon>
        <taxon>Insecta</taxon>
        <taxon>Pterygota</taxon>
        <taxon>Neoptera</taxon>
        <taxon>Endopterygota</taxon>
        <taxon>Lepidoptera</taxon>
        <taxon>Glossata</taxon>
        <taxon>Ditrysia</taxon>
        <taxon>Bombycoidea</taxon>
        <taxon>Lasiocampidae</taxon>
        <taxon>Dendrolimus</taxon>
    </lineage>
</organism>
<evidence type="ECO:0000313" key="1">
    <source>
        <dbReference type="EMBL" id="KAJ0183115.1"/>
    </source>
</evidence>
<name>A0ACC1DH23_9NEOP</name>
<protein>
    <submittedName>
        <fullName evidence="1">Uncharacterized protein</fullName>
    </submittedName>
</protein>
<gene>
    <name evidence="1" type="ORF">K1T71_001091</name>
</gene>
<reference evidence="1 2" key="1">
    <citation type="journal article" date="2021" name="Front. Genet.">
        <title>Chromosome-Level Genome Assembly Reveals Significant Gene Expansion in the Toll and IMD Signaling Pathways of Dendrolimus kikuchii.</title>
        <authorList>
            <person name="Zhou J."/>
            <person name="Wu P."/>
            <person name="Xiong Z."/>
            <person name="Liu N."/>
            <person name="Zhao N."/>
            <person name="Ji M."/>
            <person name="Qiu Y."/>
            <person name="Yang B."/>
        </authorList>
    </citation>
    <scope>NUCLEOTIDE SEQUENCE [LARGE SCALE GENOMIC DNA]</scope>
    <source>
        <strain evidence="1">Ann1</strain>
    </source>
</reference>